<comment type="caution">
    <text evidence="2">The sequence shown here is derived from an EMBL/GenBank/DDBJ whole genome shotgun (WGS) entry which is preliminary data.</text>
</comment>
<dbReference type="Pfam" id="PF11667">
    <property type="entry name" value="DUF3267"/>
    <property type="match status" value="1"/>
</dbReference>
<feature type="transmembrane region" description="Helical" evidence="1">
    <location>
        <begin position="51"/>
        <end position="72"/>
    </location>
</feature>
<sequence length="219" mass="25067">MRPTVDELHHSDRYVLIESFSIDEMNQFIFRELGMTPPSADNPPRRTWKTWLGLLIILLLGGGVGYFVGSLLGGQVKHGNGMSLVWQLVGGLVGLLILLPIHELIHGLAFKYIGAPHIGYGYSLRSLIVYAYSQLFPTTMREVAFVAVMPFIIITTSLLIGWAIWPVYKVFWLILLIIHTSACIGDFALIRYYYKNRQRTIYTYDDVEGERRSYFFEKV</sequence>
<dbReference type="RefSeq" id="WP_381521359.1">
    <property type="nucleotide sequence ID" value="NZ_JBHULN010000004.1"/>
</dbReference>
<keyword evidence="1" id="KW-0472">Membrane</keyword>
<protein>
    <submittedName>
        <fullName evidence="2">DUF3267 domain-containing protein</fullName>
    </submittedName>
</protein>
<evidence type="ECO:0000313" key="2">
    <source>
        <dbReference type="EMBL" id="MFD2570564.1"/>
    </source>
</evidence>
<reference evidence="3" key="1">
    <citation type="journal article" date="2019" name="Int. J. Syst. Evol. Microbiol.">
        <title>The Global Catalogue of Microorganisms (GCM) 10K type strain sequencing project: providing services to taxonomists for standard genome sequencing and annotation.</title>
        <authorList>
            <consortium name="The Broad Institute Genomics Platform"/>
            <consortium name="The Broad Institute Genome Sequencing Center for Infectious Disease"/>
            <person name="Wu L."/>
            <person name="Ma J."/>
        </authorList>
    </citation>
    <scope>NUCLEOTIDE SEQUENCE [LARGE SCALE GENOMIC DNA]</scope>
    <source>
        <strain evidence="3">KCTC 42805</strain>
    </source>
</reference>
<accession>A0ABW5M1Q5</accession>
<organism evidence="2 3">
    <name type="scientific">Spirosoma soli</name>
    <dbReference type="NCBI Taxonomy" id="1770529"/>
    <lineage>
        <taxon>Bacteria</taxon>
        <taxon>Pseudomonadati</taxon>
        <taxon>Bacteroidota</taxon>
        <taxon>Cytophagia</taxon>
        <taxon>Cytophagales</taxon>
        <taxon>Cytophagaceae</taxon>
        <taxon>Spirosoma</taxon>
    </lineage>
</organism>
<proteinExistence type="predicted"/>
<name>A0ABW5M1Q5_9BACT</name>
<keyword evidence="1" id="KW-0812">Transmembrane</keyword>
<keyword evidence="3" id="KW-1185">Reference proteome</keyword>
<feature type="transmembrane region" description="Helical" evidence="1">
    <location>
        <begin position="144"/>
        <end position="165"/>
    </location>
</feature>
<dbReference type="InterPro" id="IPR021683">
    <property type="entry name" value="DUF3267"/>
</dbReference>
<feature type="transmembrane region" description="Helical" evidence="1">
    <location>
        <begin position="84"/>
        <end position="101"/>
    </location>
</feature>
<evidence type="ECO:0000313" key="3">
    <source>
        <dbReference type="Proteomes" id="UP001597469"/>
    </source>
</evidence>
<dbReference type="Proteomes" id="UP001597469">
    <property type="component" value="Unassembled WGS sequence"/>
</dbReference>
<keyword evidence="1" id="KW-1133">Transmembrane helix</keyword>
<evidence type="ECO:0000256" key="1">
    <source>
        <dbReference type="SAM" id="Phobius"/>
    </source>
</evidence>
<dbReference type="EMBL" id="JBHULN010000004">
    <property type="protein sequence ID" value="MFD2570564.1"/>
    <property type="molecule type" value="Genomic_DNA"/>
</dbReference>
<feature type="transmembrane region" description="Helical" evidence="1">
    <location>
        <begin position="171"/>
        <end position="194"/>
    </location>
</feature>
<gene>
    <name evidence="2" type="ORF">ACFSUS_07970</name>
</gene>